<comment type="caution">
    <text evidence="10">The sequence shown here is derived from an EMBL/GenBank/DDBJ whole genome shotgun (WGS) entry which is preliminary data.</text>
</comment>
<feature type="domain" description="Aspartate/ornithine carbamoyltransferase Asp/Orn-binding" evidence="8">
    <location>
        <begin position="155"/>
        <end position="302"/>
    </location>
</feature>
<dbReference type="PROSITE" id="PS00097">
    <property type="entry name" value="CARBAMOYLTRANSFERASE"/>
    <property type="match status" value="1"/>
</dbReference>
<evidence type="ECO:0000256" key="4">
    <source>
        <dbReference type="ARBA" id="ARBA00022975"/>
    </source>
</evidence>
<feature type="binding site" evidence="7">
    <location>
        <position position="264"/>
    </location>
    <ligand>
        <name>carbamoyl phosphate</name>
        <dbReference type="ChEBI" id="CHEBI:58228"/>
    </ligand>
</feature>
<dbReference type="GO" id="GO:0016597">
    <property type="term" value="F:amino acid binding"/>
    <property type="evidence" value="ECO:0007669"/>
    <property type="project" value="InterPro"/>
</dbReference>
<dbReference type="InterPro" id="IPR006130">
    <property type="entry name" value="Asp/Orn_carbamoylTrfase"/>
</dbReference>
<proteinExistence type="inferred from homology"/>
<evidence type="ECO:0000256" key="3">
    <source>
        <dbReference type="ARBA" id="ARBA00022679"/>
    </source>
</evidence>
<evidence type="ECO:0000259" key="8">
    <source>
        <dbReference type="Pfam" id="PF00185"/>
    </source>
</evidence>
<feature type="domain" description="Aspartate/ornithine carbamoyltransferase carbamoyl-P binding" evidence="9">
    <location>
        <begin position="6"/>
        <end position="149"/>
    </location>
</feature>
<keyword evidence="4 7" id="KW-0665">Pyrimidine biosynthesis</keyword>
<dbReference type="EC" id="2.1.3.2" evidence="7"/>
<comment type="pathway">
    <text evidence="1 7">Pyrimidine metabolism; UMP biosynthesis via de novo pathway; (S)-dihydroorotate from bicarbonate: step 2/3.</text>
</comment>
<feature type="binding site" evidence="7">
    <location>
        <position position="169"/>
    </location>
    <ligand>
        <name>L-aspartate</name>
        <dbReference type="ChEBI" id="CHEBI:29991"/>
    </ligand>
</feature>
<dbReference type="Pfam" id="PF02729">
    <property type="entry name" value="OTCace_N"/>
    <property type="match status" value="1"/>
</dbReference>
<dbReference type="EMBL" id="SOIZ01000031">
    <property type="protein sequence ID" value="TET64756.1"/>
    <property type="molecule type" value="Genomic_DNA"/>
</dbReference>
<dbReference type="NCBIfam" id="NF002032">
    <property type="entry name" value="PRK00856.1"/>
    <property type="match status" value="1"/>
</dbReference>
<evidence type="ECO:0000256" key="1">
    <source>
        <dbReference type="ARBA" id="ARBA00004852"/>
    </source>
</evidence>
<reference evidence="10 11" key="1">
    <citation type="submission" date="2019-03" db="EMBL/GenBank/DDBJ databases">
        <title>Metabolic potential of uncultured bacteria and archaea associated with petroleum seepage in deep-sea sediments.</title>
        <authorList>
            <person name="Dong X."/>
            <person name="Hubert C."/>
        </authorList>
    </citation>
    <scope>NUCLEOTIDE SEQUENCE [LARGE SCALE GENOMIC DNA]</scope>
    <source>
        <strain evidence="10">E29_bin52</strain>
    </source>
</reference>
<dbReference type="Gene3D" id="3.40.50.1370">
    <property type="entry name" value="Aspartate/ornithine carbamoyltransferase"/>
    <property type="match status" value="2"/>
</dbReference>
<dbReference type="NCBIfam" id="TIGR00670">
    <property type="entry name" value="asp_carb_tr"/>
    <property type="match status" value="1"/>
</dbReference>
<evidence type="ECO:0000313" key="10">
    <source>
        <dbReference type="EMBL" id="TET64756.1"/>
    </source>
</evidence>
<comment type="similarity">
    <text evidence="2 7">Belongs to the aspartate/ornithine carbamoyltransferase superfamily. ATCase family.</text>
</comment>
<evidence type="ECO:0000259" key="9">
    <source>
        <dbReference type="Pfam" id="PF02729"/>
    </source>
</evidence>
<comment type="catalytic activity">
    <reaction evidence="6 7">
        <text>carbamoyl phosphate + L-aspartate = N-carbamoyl-L-aspartate + phosphate + H(+)</text>
        <dbReference type="Rhea" id="RHEA:20013"/>
        <dbReference type="ChEBI" id="CHEBI:15378"/>
        <dbReference type="ChEBI" id="CHEBI:29991"/>
        <dbReference type="ChEBI" id="CHEBI:32814"/>
        <dbReference type="ChEBI" id="CHEBI:43474"/>
        <dbReference type="ChEBI" id="CHEBI:58228"/>
        <dbReference type="EC" id="2.1.3.2"/>
    </reaction>
</comment>
<evidence type="ECO:0000256" key="7">
    <source>
        <dbReference type="HAMAP-Rule" id="MF_00001"/>
    </source>
</evidence>
<dbReference type="UniPathway" id="UPA00070">
    <property type="reaction ID" value="UER00116"/>
</dbReference>
<feature type="binding site" evidence="7">
    <location>
        <position position="265"/>
    </location>
    <ligand>
        <name>carbamoyl phosphate</name>
        <dbReference type="ChEBI" id="CHEBI:58228"/>
    </ligand>
</feature>
<dbReference type="HAMAP" id="MF_00001">
    <property type="entry name" value="Asp_carb_tr"/>
    <property type="match status" value="1"/>
</dbReference>
<dbReference type="Proteomes" id="UP000319130">
    <property type="component" value="Unassembled WGS sequence"/>
</dbReference>
<evidence type="ECO:0000256" key="5">
    <source>
        <dbReference type="ARBA" id="ARBA00043884"/>
    </source>
</evidence>
<organism evidence="10 11">
    <name type="scientific">Aerophobetes bacterium</name>
    <dbReference type="NCBI Taxonomy" id="2030807"/>
    <lineage>
        <taxon>Bacteria</taxon>
        <taxon>Candidatus Aerophobota</taxon>
    </lineage>
</organism>
<feature type="binding site" evidence="7">
    <location>
        <position position="223"/>
    </location>
    <ligand>
        <name>L-aspartate</name>
        <dbReference type="ChEBI" id="CHEBI:29991"/>
    </ligand>
</feature>
<dbReference type="GO" id="GO:0004070">
    <property type="term" value="F:aspartate carbamoyltransferase activity"/>
    <property type="evidence" value="ECO:0007669"/>
    <property type="project" value="UniProtKB-UniRule"/>
</dbReference>
<feature type="binding site" evidence="7">
    <location>
        <position position="59"/>
    </location>
    <ligand>
        <name>carbamoyl phosphate</name>
        <dbReference type="ChEBI" id="CHEBI:58228"/>
    </ligand>
</feature>
<comment type="function">
    <text evidence="5 7">Catalyzes the condensation of carbamoyl phosphate and aspartate to form carbamoyl aspartate and inorganic phosphate, the committed step in the de novo pyrimidine nucleotide biosynthesis pathway.</text>
</comment>
<evidence type="ECO:0000256" key="6">
    <source>
        <dbReference type="ARBA" id="ARBA00048859"/>
    </source>
</evidence>
<dbReference type="InterPro" id="IPR002082">
    <property type="entry name" value="Asp_carbamoyltransf"/>
</dbReference>
<keyword evidence="3 7" id="KW-0808">Transferase</keyword>
<dbReference type="PANTHER" id="PTHR45753:SF6">
    <property type="entry name" value="ASPARTATE CARBAMOYLTRANSFERASE"/>
    <property type="match status" value="1"/>
</dbReference>
<dbReference type="FunFam" id="3.40.50.1370:FF:000007">
    <property type="entry name" value="Aspartate carbamoyltransferase"/>
    <property type="match status" value="1"/>
</dbReference>
<feature type="binding site" evidence="7">
    <location>
        <position position="58"/>
    </location>
    <ligand>
        <name>carbamoyl phosphate</name>
        <dbReference type="ChEBI" id="CHEBI:58228"/>
    </ligand>
</feature>
<evidence type="ECO:0000313" key="11">
    <source>
        <dbReference type="Proteomes" id="UP000319130"/>
    </source>
</evidence>
<accession>A0A523WCK4</accession>
<dbReference type="GO" id="GO:0044205">
    <property type="term" value="P:'de novo' UMP biosynthetic process"/>
    <property type="evidence" value="ECO:0007669"/>
    <property type="project" value="UniProtKB-UniRule"/>
</dbReference>
<dbReference type="Pfam" id="PF00185">
    <property type="entry name" value="OTCace"/>
    <property type="match status" value="1"/>
</dbReference>
<dbReference type="PRINTS" id="PR00100">
    <property type="entry name" value="AOTCASE"/>
</dbReference>
<dbReference type="InterPro" id="IPR006131">
    <property type="entry name" value="Asp_carbamoyltransf_Asp/Orn-bd"/>
</dbReference>
<feature type="binding site" evidence="7">
    <location>
        <position position="86"/>
    </location>
    <ligand>
        <name>L-aspartate</name>
        <dbReference type="ChEBI" id="CHEBI:29991"/>
    </ligand>
</feature>
<gene>
    <name evidence="7" type="primary">pyrB</name>
    <name evidence="10" type="ORF">E3J48_00635</name>
</gene>
<evidence type="ECO:0000256" key="2">
    <source>
        <dbReference type="ARBA" id="ARBA00008896"/>
    </source>
</evidence>
<dbReference type="InterPro" id="IPR036901">
    <property type="entry name" value="Asp/Orn_carbamoylTrfase_sf"/>
</dbReference>
<dbReference type="AlphaFoldDB" id="A0A523WCK4"/>
<dbReference type="PANTHER" id="PTHR45753">
    <property type="entry name" value="ORNITHINE CARBAMOYLTRANSFERASE, MITOCHONDRIAL"/>
    <property type="match status" value="1"/>
</dbReference>
<protein>
    <recommendedName>
        <fullName evidence="7">Aspartate carbamoyltransferase</fullName>
        <ecNumber evidence="7">2.1.3.2</ecNumber>
    </recommendedName>
    <alternativeName>
        <fullName evidence="7">Aspartate transcarbamylase</fullName>
        <shortName evidence="7">ATCase</shortName>
    </alternativeName>
</protein>
<dbReference type="GO" id="GO:0005829">
    <property type="term" value="C:cytosol"/>
    <property type="evidence" value="ECO:0007669"/>
    <property type="project" value="TreeGrafter"/>
</dbReference>
<feature type="binding site" evidence="7">
    <location>
        <position position="136"/>
    </location>
    <ligand>
        <name>carbamoyl phosphate</name>
        <dbReference type="ChEBI" id="CHEBI:58228"/>
    </ligand>
</feature>
<feature type="binding site" evidence="7">
    <location>
        <position position="108"/>
    </location>
    <ligand>
        <name>carbamoyl phosphate</name>
        <dbReference type="ChEBI" id="CHEBI:58228"/>
    </ligand>
</feature>
<feature type="binding site" evidence="7">
    <location>
        <position position="139"/>
    </location>
    <ligand>
        <name>carbamoyl phosphate</name>
        <dbReference type="ChEBI" id="CHEBI:58228"/>
    </ligand>
</feature>
<dbReference type="SUPFAM" id="SSF53671">
    <property type="entry name" value="Aspartate/ornithine carbamoyltransferase"/>
    <property type="match status" value="1"/>
</dbReference>
<dbReference type="GO" id="GO:0006520">
    <property type="term" value="P:amino acid metabolic process"/>
    <property type="evidence" value="ECO:0007669"/>
    <property type="project" value="InterPro"/>
</dbReference>
<name>A0A523WCK4_UNCAE</name>
<comment type="subunit">
    <text evidence="7">Heterododecamer (2C3:3R2) of six catalytic PyrB chains organized as two trimers (C3), and six regulatory PyrI chains organized as three dimers (R2).</text>
</comment>
<dbReference type="InterPro" id="IPR006132">
    <property type="entry name" value="Asp/Orn_carbamoyltranf_P-bd"/>
</dbReference>
<dbReference type="GO" id="GO:0006207">
    <property type="term" value="P:'de novo' pyrimidine nucleobase biosynthetic process"/>
    <property type="evidence" value="ECO:0007669"/>
    <property type="project" value="InterPro"/>
</dbReference>
<dbReference type="PRINTS" id="PR00101">
    <property type="entry name" value="ATCASE"/>
</dbReference>
<sequence length="312" mass="34677">MSFQRKDLLGIEDLSSEEIIFILDTAKSFREILERPIKMVPTLRGKTVANLFFEPSTRTRLSFELAEKRLNAAVLSFSSLGSSVAKGETLLDTAKNILAMKVDCFVLRHTSPGTPHLLARELDVSVINAGDGAHEHPTQALLDLYTIRERKGRVEGLKMAIVGDISHSRVARSNIWGMVKLGAEVRICGPPTLIPPDIERMGAKVFYSPEKALQGVDVVMMLRIQKERQTRGLVPSVNEYKEFFSLTEGRLDLARKDALVMHPGPVNRGVELPARIADGERSIILDQVTNGVAVRMAILYLLLGKRRQGRVK</sequence>